<name>A0A8X6HXZ9_TRICU</name>
<gene>
    <name evidence="1" type="ORF">TNCT_217631</name>
</gene>
<dbReference type="OrthoDB" id="8192496at2759"/>
<reference evidence="1" key="1">
    <citation type="submission" date="2020-07" db="EMBL/GenBank/DDBJ databases">
        <title>Multicomponent nature underlies the extraordinary mechanical properties of spider dragline silk.</title>
        <authorList>
            <person name="Kono N."/>
            <person name="Nakamura H."/>
            <person name="Mori M."/>
            <person name="Yoshida Y."/>
            <person name="Ohtoshi R."/>
            <person name="Malay A.D."/>
            <person name="Moran D.A.P."/>
            <person name="Tomita M."/>
            <person name="Numata K."/>
            <person name="Arakawa K."/>
        </authorList>
    </citation>
    <scope>NUCLEOTIDE SEQUENCE</scope>
</reference>
<protein>
    <submittedName>
        <fullName evidence="1">Uncharacterized protein</fullName>
    </submittedName>
</protein>
<proteinExistence type="predicted"/>
<evidence type="ECO:0000313" key="2">
    <source>
        <dbReference type="Proteomes" id="UP000887116"/>
    </source>
</evidence>
<keyword evidence="2" id="KW-1185">Reference proteome</keyword>
<dbReference type="Proteomes" id="UP000887116">
    <property type="component" value="Unassembled WGS sequence"/>
</dbReference>
<dbReference type="EMBL" id="BMAO01002825">
    <property type="protein sequence ID" value="GFQ83612.1"/>
    <property type="molecule type" value="Genomic_DNA"/>
</dbReference>
<evidence type="ECO:0000313" key="1">
    <source>
        <dbReference type="EMBL" id="GFQ83612.1"/>
    </source>
</evidence>
<accession>A0A8X6HXZ9</accession>
<organism evidence="1 2">
    <name type="scientific">Trichonephila clavata</name>
    <name type="common">Joro spider</name>
    <name type="synonym">Nephila clavata</name>
    <dbReference type="NCBI Taxonomy" id="2740835"/>
    <lineage>
        <taxon>Eukaryota</taxon>
        <taxon>Metazoa</taxon>
        <taxon>Ecdysozoa</taxon>
        <taxon>Arthropoda</taxon>
        <taxon>Chelicerata</taxon>
        <taxon>Arachnida</taxon>
        <taxon>Araneae</taxon>
        <taxon>Araneomorphae</taxon>
        <taxon>Entelegynae</taxon>
        <taxon>Araneoidea</taxon>
        <taxon>Nephilidae</taxon>
        <taxon>Trichonephila</taxon>
    </lineage>
</organism>
<comment type="caution">
    <text evidence="1">The sequence shown here is derived from an EMBL/GenBank/DDBJ whole genome shotgun (WGS) entry which is preliminary data.</text>
</comment>
<sequence>MTRLVQRFRDRGLVTDRKRSGRASLVKTKVADVETALQRSLLKSSRKLILQLGMSLSSAWRTARELNFRPFKMHATHGMKPPEFEKRLHFYRWFRSF</sequence>
<dbReference type="AlphaFoldDB" id="A0A8X6HXZ9"/>